<gene>
    <name evidence="2" type="ORF">TSOC_003591</name>
</gene>
<feature type="region of interest" description="Disordered" evidence="1">
    <location>
        <begin position="296"/>
        <end position="346"/>
    </location>
</feature>
<feature type="region of interest" description="Disordered" evidence="1">
    <location>
        <begin position="459"/>
        <end position="523"/>
    </location>
</feature>
<name>A0A2J8AB94_9CHLO</name>
<organism evidence="2 3">
    <name type="scientific">Tetrabaena socialis</name>
    <dbReference type="NCBI Taxonomy" id="47790"/>
    <lineage>
        <taxon>Eukaryota</taxon>
        <taxon>Viridiplantae</taxon>
        <taxon>Chlorophyta</taxon>
        <taxon>core chlorophytes</taxon>
        <taxon>Chlorophyceae</taxon>
        <taxon>CS clade</taxon>
        <taxon>Chlamydomonadales</taxon>
        <taxon>Tetrabaenaceae</taxon>
        <taxon>Tetrabaena</taxon>
    </lineage>
</organism>
<dbReference type="OrthoDB" id="120976at2759"/>
<keyword evidence="3" id="KW-1185">Reference proteome</keyword>
<evidence type="ECO:0000313" key="2">
    <source>
        <dbReference type="EMBL" id="PNH09777.1"/>
    </source>
</evidence>
<dbReference type="AlphaFoldDB" id="A0A2J8AB94"/>
<evidence type="ECO:0000313" key="3">
    <source>
        <dbReference type="Proteomes" id="UP000236333"/>
    </source>
</evidence>
<sequence length="563" mass="57968">MATSQCSFESRLQHLEEANATLRSELEHVRSCTSSAESWQKKVDTAGQQIAAILALVDSRNLALESRLETVERGRAGAHAWDEHAKVPEGLAAQLIALQQRMLAAENDLDQLKMRSGSDVGARSAPAAARAAPKLAGGAFQDELQALRERMARIESATDSSIGGGGLGCGCSKLSLHHPQPPCAFSSAPSSLGTSPRALNLATAEDDMASPRSGQANLRGRLSTMGAASNCSSGGSHVRDAAASPVMWFNMYAALPRPASSSCGAPQAIQGPYGCMASPQPTEGASGQHGILLYSSGARPEASPSPRYGATLDSTLSSGAAEASSGTRRSELLRSLPGTPPESTFSLGAEAAAGNCAAACLRAPAAACVSPSPQARRTTGSSELLADPSVDAAINPGPQSPAGASPPVESFFVAAAVGGNQKLGGGTHQRLAGGTGRRAGVSYEPACCSATVSARRTQDCRQHQDQSLKPVVSSDHSPSTHQRARADACSMHSQRADKEALRMKSSAGSGDQGGFAAAPQSGPRGRKAILGVRRFAEAHMAYFVFGRVVLRIPVSPNITTIAT</sequence>
<accession>A0A2J8AB94</accession>
<comment type="caution">
    <text evidence="2">The sequence shown here is derived from an EMBL/GenBank/DDBJ whole genome shotgun (WGS) entry which is preliminary data.</text>
</comment>
<protein>
    <submittedName>
        <fullName evidence="2">Uncharacterized protein</fullName>
    </submittedName>
</protein>
<reference evidence="2 3" key="1">
    <citation type="journal article" date="2017" name="Mol. Biol. Evol.">
        <title>The 4-celled Tetrabaena socialis nuclear genome reveals the essential components for genetic control of cell number at the origin of multicellularity in the volvocine lineage.</title>
        <authorList>
            <person name="Featherston J."/>
            <person name="Arakaki Y."/>
            <person name="Hanschen E.R."/>
            <person name="Ferris P.J."/>
            <person name="Michod R.E."/>
            <person name="Olson B.J.S.C."/>
            <person name="Nozaki H."/>
            <person name="Durand P.M."/>
        </authorList>
    </citation>
    <scope>NUCLEOTIDE SEQUENCE [LARGE SCALE GENOMIC DNA]</scope>
    <source>
        <strain evidence="2 3">NIES-571</strain>
    </source>
</reference>
<dbReference type="Proteomes" id="UP000236333">
    <property type="component" value="Unassembled WGS sequence"/>
</dbReference>
<proteinExistence type="predicted"/>
<evidence type="ECO:0000256" key="1">
    <source>
        <dbReference type="SAM" id="MobiDB-lite"/>
    </source>
</evidence>
<dbReference type="EMBL" id="PGGS01000079">
    <property type="protein sequence ID" value="PNH09777.1"/>
    <property type="molecule type" value="Genomic_DNA"/>
</dbReference>